<dbReference type="InterPro" id="IPR047057">
    <property type="entry name" value="MerR_fam"/>
</dbReference>
<feature type="coiled-coil region" evidence="4">
    <location>
        <begin position="91"/>
        <end position="118"/>
    </location>
</feature>
<sequence>MLIGEVAQNTGLSIDTIRFYEKESLIGPPQRSAGGYRLYDEHAVDRLQLIGRAQQLGFSLQEIRELLVIEDGESGECSHVRDLIASKIEQVKAKIAGLKSIEKRLAKAQQQCNAALTNSCDVKCPVLQELESGKEKVSR</sequence>
<dbReference type="InterPro" id="IPR000551">
    <property type="entry name" value="MerR-type_HTH_dom"/>
</dbReference>
<dbReference type="PROSITE" id="PS50937">
    <property type="entry name" value="HTH_MERR_2"/>
    <property type="match status" value="1"/>
</dbReference>
<dbReference type="Gene3D" id="1.10.1660.10">
    <property type="match status" value="1"/>
</dbReference>
<dbReference type="SUPFAM" id="SSF46955">
    <property type="entry name" value="Putative DNA-binding domain"/>
    <property type="match status" value="1"/>
</dbReference>
<dbReference type="AlphaFoldDB" id="A0A1H4W8N4"/>
<name>A0A1H4W8N4_9BACT</name>
<accession>A0A1H4W8N4</accession>
<evidence type="ECO:0000259" key="5">
    <source>
        <dbReference type="PROSITE" id="PS50937"/>
    </source>
</evidence>
<dbReference type="CDD" id="cd04770">
    <property type="entry name" value="HTH_HMRTR"/>
    <property type="match status" value="1"/>
</dbReference>
<dbReference type="GO" id="GO:0003700">
    <property type="term" value="F:DNA-binding transcription factor activity"/>
    <property type="evidence" value="ECO:0007669"/>
    <property type="project" value="InterPro"/>
</dbReference>
<dbReference type="SMART" id="SM00422">
    <property type="entry name" value="HTH_MERR"/>
    <property type="match status" value="1"/>
</dbReference>
<evidence type="ECO:0000313" key="7">
    <source>
        <dbReference type="Proteomes" id="UP000182409"/>
    </source>
</evidence>
<organism evidence="6 7">
    <name type="scientific">Terriglobus roseus</name>
    <dbReference type="NCBI Taxonomy" id="392734"/>
    <lineage>
        <taxon>Bacteria</taxon>
        <taxon>Pseudomonadati</taxon>
        <taxon>Acidobacteriota</taxon>
        <taxon>Terriglobia</taxon>
        <taxon>Terriglobales</taxon>
        <taxon>Acidobacteriaceae</taxon>
        <taxon>Terriglobus</taxon>
    </lineage>
</organism>
<evidence type="ECO:0000256" key="3">
    <source>
        <dbReference type="ARBA" id="ARBA00023163"/>
    </source>
</evidence>
<proteinExistence type="predicted"/>
<dbReference type="PANTHER" id="PTHR30204:SF94">
    <property type="entry name" value="HEAVY METAL-DEPENDENT TRANSCRIPTIONAL REGULATOR HI_0293-RELATED"/>
    <property type="match status" value="1"/>
</dbReference>
<keyword evidence="4" id="KW-0175">Coiled coil</keyword>
<dbReference type="RefSeq" id="WP_074656224.1">
    <property type="nucleotide sequence ID" value="NZ_FNSD01000002.1"/>
</dbReference>
<evidence type="ECO:0000256" key="4">
    <source>
        <dbReference type="SAM" id="Coils"/>
    </source>
</evidence>
<evidence type="ECO:0000256" key="2">
    <source>
        <dbReference type="ARBA" id="ARBA00023125"/>
    </source>
</evidence>
<evidence type="ECO:0000256" key="1">
    <source>
        <dbReference type="ARBA" id="ARBA00023015"/>
    </source>
</evidence>
<reference evidence="6 7" key="1">
    <citation type="submission" date="2016-10" db="EMBL/GenBank/DDBJ databases">
        <authorList>
            <person name="de Groot N.N."/>
        </authorList>
    </citation>
    <scope>NUCLEOTIDE SEQUENCE [LARGE SCALE GENOMIC DNA]</scope>
    <source>
        <strain evidence="6 7">AB35.6</strain>
    </source>
</reference>
<dbReference type="Pfam" id="PF13411">
    <property type="entry name" value="MerR_1"/>
    <property type="match status" value="1"/>
</dbReference>
<dbReference type="Proteomes" id="UP000182409">
    <property type="component" value="Unassembled WGS sequence"/>
</dbReference>
<feature type="domain" description="HTH merR-type" evidence="5">
    <location>
        <begin position="1"/>
        <end position="69"/>
    </location>
</feature>
<dbReference type="OrthoDB" id="9791488at2"/>
<dbReference type="EMBL" id="FNSD01000002">
    <property type="protein sequence ID" value="SEC89011.1"/>
    <property type="molecule type" value="Genomic_DNA"/>
</dbReference>
<dbReference type="InterPro" id="IPR009061">
    <property type="entry name" value="DNA-bd_dom_put_sf"/>
</dbReference>
<gene>
    <name evidence="6" type="ORF">SAMN05443244_4054</name>
</gene>
<keyword evidence="2" id="KW-0238">DNA-binding</keyword>
<dbReference type="PANTHER" id="PTHR30204">
    <property type="entry name" value="REDOX-CYCLING DRUG-SENSING TRANSCRIPTIONAL ACTIVATOR SOXR"/>
    <property type="match status" value="1"/>
</dbReference>
<dbReference type="GO" id="GO:0003677">
    <property type="term" value="F:DNA binding"/>
    <property type="evidence" value="ECO:0007669"/>
    <property type="project" value="UniProtKB-KW"/>
</dbReference>
<dbReference type="PRINTS" id="PR00040">
    <property type="entry name" value="HTHMERR"/>
</dbReference>
<protein>
    <submittedName>
        <fullName evidence="6">Transcriptional regulator, MerR family</fullName>
    </submittedName>
</protein>
<evidence type="ECO:0000313" key="6">
    <source>
        <dbReference type="EMBL" id="SEC89011.1"/>
    </source>
</evidence>
<keyword evidence="1" id="KW-0805">Transcription regulation</keyword>
<keyword evidence="3" id="KW-0804">Transcription</keyword>